<evidence type="ECO:0000313" key="1">
    <source>
        <dbReference type="EMBL" id="SAM01640.1"/>
    </source>
</evidence>
<keyword evidence="2" id="KW-1185">Reference proteome</keyword>
<dbReference type="EMBL" id="LT553539">
    <property type="protein sequence ID" value="SAM01640.1"/>
    <property type="molecule type" value="Genomic_DNA"/>
</dbReference>
<dbReference type="Proteomes" id="UP000078561">
    <property type="component" value="Unassembled WGS sequence"/>
</dbReference>
<protein>
    <submittedName>
        <fullName evidence="1">Uncharacterized protein</fullName>
    </submittedName>
</protein>
<accession>A0A168P288</accession>
<dbReference type="AlphaFoldDB" id="A0A168P288"/>
<name>A0A168P288_ABSGL</name>
<sequence>MLSFSRLCNAQAMDSNDKRSTMVTFSKWTVTQSAAIRTVTMTANRHNVLWISKLLSLLETEWPSLLSCATRLTYKHRHSEGPASQEQSVRTAEGAIDQTGTCLASTDHVEAIQPTILTFQH</sequence>
<gene>
    <name evidence="1" type="primary">ABSGL_07383.1 scaffold 8789</name>
</gene>
<organism evidence="1">
    <name type="scientific">Absidia glauca</name>
    <name type="common">Pin mould</name>
    <dbReference type="NCBI Taxonomy" id="4829"/>
    <lineage>
        <taxon>Eukaryota</taxon>
        <taxon>Fungi</taxon>
        <taxon>Fungi incertae sedis</taxon>
        <taxon>Mucoromycota</taxon>
        <taxon>Mucoromycotina</taxon>
        <taxon>Mucoromycetes</taxon>
        <taxon>Mucorales</taxon>
        <taxon>Cunninghamellaceae</taxon>
        <taxon>Absidia</taxon>
    </lineage>
</organism>
<evidence type="ECO:0000313" key="2">
    <source>
        <dbReference type="Proteomes" id="UP000078561"/>
    </source>
</evidence>
<reference evidence="1" key="1">
    <citation type="submission" date="2016-04" db="EMBL/GenBank/DDBJ databases">
        <authorList>
            <person name="Evans L.H."/>
            <person name="Alamgir A."/>
            <person name="Owens N."/>
            <person name="Weber N.D."/>
            <person name="Virtaneva K."/>
            <person name="Barbian K."/>
            <person name="Babar A."/>
            <person name="Rosenke K."/>
        </authorList>
    </citation>
    <scope>NUCLEOTIDE SEQUENCE [LARGE SCALE GENOMIC DNA]</scope>
    <source>
        <strain evidence="1">CBS 101.48</strain>
    </source>
</reference>
<dbReference type="InParanoid" id="A0A168P288"/>
<proteinExistence type="predicted"/>